<dbReference type="PROSITE" id="PS51257">
    <property type="entry name" value="PROKAR_LIPOPROTEIN"/>
    <property type="match status" value="1"/>
</dbReference>
<keyword evidence="3" id="KW-1185">Reference proteome</keyword>
<evidence type="ECO:0000313" key="2">
    <source>
        <dbReference type="EMBL" id="MFC4721008.1"/>
    </source>
</evidence>
<dbReference type="InterPro" id="IPR007466">
    <property type="entry name" value="Peptidyl-Arg-deiminase_porph"/>
</dbReference>
<dbReference type="Proteomes" id="UP001595953">
    <property type="component" value="Unassembled WGS sequence"/>
</dbReference>
<sequence length="503" mass="58026">MKKVNLIYLYIQITVIFFSCSKNYKGNTDKNDVNYYSQENYNRTAAEWEPALGALVVWPLSIPYKLVIELAKDEHLFTVVESEDARKEAEHWFSQWQIDLNRVTFIYAQQGEDSWWTRDWGPSAIFTPNHTFKLGDGKYIYSTPITNLTCNDSLQFIYFDKNNKIELTQVDDDATIAVGKQLGFELLDLPFNNTGGNVLNDGLGTAFSTCVIYAENKFHGLDENEFLRLNDSLLGFKRYNIISNFEKRGIQHIDCLLKLIDEETILVAEPPSDHELHKVYNDIVHQELSKLKTAYNRPYKILRIKTARYNRNQLAAYTNSLILNNTVYVPLFNIDQDSVAIKTWANVMPGYKIKGFKFLIDEEPLVSDKLKSHYVNYGWNSGDALHCRTRAIWNPEMLFISIKKIEPEVKSNQDLILFASIIDYSKKGLIKSEAKLFWRLVGEDRWNTEPLNQTENENHFFAQIPNQKSGAIVEYYITAASISGNRESRPSTAPLGAYKFTIK</sequence>
<dbReference type="PANTHER" id="PTHR31377:SF0">
    <property type="entry name" value="AGMATINE DEIMINASE-RELATED"/>
    <property type="match status" value="1"/>
</dbReference>
<proteinExistence type="predicted"/>
<keyword evidence="1" id="KW-0378">Hydrolase</keyword>
<dbReference type="RefSeq" id="WP_387960295.1">
    <property type="nucleotide sequence ID" value="NZ_JBHSGP010000004.1"/>
</dbReference>
<reference evidence="3" key="1">
    <citation type="journal article" date="2019" name="Int. J. Syst. Evol. Microbiol.">
        <title>The Global Catalogue of Microorganisms (GCM) 10K type strain sequencing project: providing services to taxonomists for standard genome sequencing and annotation.</title>
        <authorList>
            <consortium name="The Broad Institute Genomics Platform"/>
            <consortium name="The Broad Institute Genome Sequencing Center for Infectious Disease"/>
            <person name="Wu L."/>
            <person name="Ma J."/>
        </authorList>
    </citation>
    <scope>NUCLEOTIDE SEQUENCE [LARGE SCALE GENOMIC DNA]</scope>
    <source>
        <strain evidence="3">CCUG 63682</strain>
    </source>
</reference>
<evidence type="ECO:0000313" key="3">
    <source>
        <dbReference type="Proteomes" id="UP001595953"/>
    </source>
</evidence>
<protein>
    <submittedName>
        <fullName evidence="2">Agmatine deiminase family protein</fullName>
    </submittedName>
</protein>
<comment type="caution">
    <text evidence="2">The sequence shown here is derived from an EMBL/GenBank/DDBJ whole genome shotgun (WGS) entry which is preliminary data.</text>
</comment>
<dbReference type="Gene3D" id="3.75.10.10">
    <property type="entry name" value="L-arginine/glycine Amidinotransferase, Chain A"/>
    <property type="match status" value="1"/>
</dbReference>
<dbReference type="SUPFAM" id="SSF55909">
    <property type="entry name" value="Pentein"/>
    <property type="match status" value="1"/>
</dbReference>
<gene>
    <name evidence="2" type="ORF">ACFO5O_01640</name>
</gene>
<accession>A0ABV9N358</accession>
<dbReference type="Pfam" id="PF04371">
    <property type="entry name" value="PAD_porph"/>
    <property type="match status" value="1"/>
</dbReference>
<dbReference type="EMBL" id="JBHSGP010000004">
    <property type="protein sequence ID" value="MFC4721008.1"/>
    <property type="molecule type" value="Genomic_DNA"/>
</dbReference>
<evidence type="ECO:0000256" key="1">
    <source>
        <dbReference type="ARBA" id="ARBA00022801"/>
    </source>
</evidence>
<organism evidence="2 3">
    <name type="scientific">Geojedonia litorea</name>
    <dbReference type="NCBI Taxonomy" id="1268269"/>
    <lineage>
        <taxon>Bacteria</taxon>
        <taxon>Pseudomonadati</taxon>
        <taxon>Bacteroidota</taxon>
        <taxon>Flavobacteriia</taxon>
        <taxon>Flavobacteriales</taxon>
        <taxon>Flavobacteriaceae</taxon>
        <taxon>Geojedonia</taxon>
    </lineage>
</organism>
<name>A0ABV9N358_9FLAO</name>
<dbReference type="PANTHER" id="PTHR31377">
    <property type="entry name" value="AGMATINE DEIMINASE-RELATED"/>
    <property type="match status" value="1"/>
</dbReference>